<evidence type="ECO:0000256" key="1">
    <source>
        <dbReference type="ARBA" id="ARBA00004477"/>
    </source>
</evidence>
<keyword evidence="5 12" id="KW-0328">Glycosyltransferase</keyword>
<reference evidence="14" key="1">
    <citation type="journal article" date="2020" name="Stud. Mycol.">
        <title>101 Dothideomycetes genomes: a test case for predicting lifestyles and emergence of pathogens.</title>
        <authorList>
            <person name="Haridas S."/>
            <person name="Albert R."/>
            <person name="Binder M."/>
            <person name="Bloem J."/>
            <person name="Labutti K."/>
            <person name="Salamov A."/>
            <person name="Andreopoulos B."/>
            <person name="Baker S."/>
            <person name="Barry K."/>
            <person name="Bills G."/>
            <person name="Bluhm B."/>
            <person name="Cannon C."/>
            <person name="Castanera R."/>
            <person name="Culley D."/>
            <person name="Daum C."/>
            <person name="Ezra D."/>
            <person name="Gonzalez J."/>
            <person name="Henrissat B."/>
            <person name="Kuo A."/>
            <person name="Liang C."/>
            <person name="Lipzen A."/>
            <person name="Lutzoni F."/>
            <person name="Magnuson J."/>
            <person name="Mondo S."/>
            <person name="Nolan M."/>
            <person name="Ohm R."/>
            <person name="Pangilinan J."/>
            <person name="Park H.-J."/>
            <person name="Ramirez L."/>
            <person name="Alfaro M."/>
            <person name="Sun H."/>
            <person name="Tritt A."/>
            <person name="Yoshinaga Y."/>
            <person name="Zwiers L.-H."/>
            <person name="Turgeon B."/>
            <person name="Goodwin S."/>
            <person name="Spatafora J."/>
            <person name="Crous P."/>
            <person name="Grigoriev I."/>
        </authorList>
    </citation>
    <scope>NUCLEOTIDE SEQUENCE</scope>
    <source>
        <strain evidence="14">CBS 133067</strain>
    </source>
</reference>
<sequence length="631" mass="70725">MSEAAPVPPALGRAGPPETSAASISAWPAARVFGVLLAFRIANALAVRTFFQPDEYFQSLEPAWQLAFGRESGAWITWEWKSELRSSLHPLLFAAVYRAASASASLFRLDTASRADLLIALPKACQALFAAALDYFTWRLAELIYRPNDRAAWASLALTVLSPWQWFCSTRTLSNSLETTLTAAALCFWPWERVQSGLQHTHHDQRSQSLHGESSDRSRRRSWSLRLSLLLAATASVLRPTNVLIWACVGLHATVNARAWGARVFLFREALICGFLILGVSSIADRVYYRAWTVPPARFLYFNLAQSLAVFYGRNRPDYYLTEAFPLLLTTALPFAVAGVWHALHDDKVSEASETENMLSGGEGTCGGVLRLFACTVIFVTLTMSLIAHKEVRFLYPLLPILHVLAAAPLASFFPRHPTPSRKVLLAALVTVNIAVAVYTTQFHQRGVIDVLHHLRHTQESRLTAANANPVPVPDSSNVAMGNSNMTVGFLMPCHSTPWRSHLVHPSIDAWALTCEPPLDVPLSERASYLDEADQFYADPVNWLRRHMRHHHPSTKTEDSNRREQSEQSSGNTNGERVWPDRLVFFEQLDLTAMIGGVDGVEYRECWRGFNTHWHDDWRRQGDVVVWCRTS</sequence>
<keyword evidence="15" id="KW-1185">Reference proteome</keyword>
<feature type="compositionally biased region" description="Basic and acidic residues" evidence="13">
    <location>
        <begin position="555"/>
        <end position="566"/>
    </location>
</feature>
<dbReference type="EC" id="2.4.1.-" evidence="12"/>
<feature type="transmembrane region" description="Helical" evidence="12">
    <location>
        <begin position="265"/>
        <end position="284"/>
    </location>
</feature>
<evidence type="ECO:0000256" key="8">
    <source>
        <dbReference type="ARBA" id="ARBA00022824"/>
    </source>
</evidence>
<evidence type="ECO:0000313" key="15">
    <source>
        <dbReference type="Proteomes" id="UP000799772"/>
    </source>
</evidence>
<dbReference type="EMBL" id="ML978124">
    <property type="protein sequence ID" value="KAF2100534.1"/>
    <property type="molecule type" value="Genomic_DNA"/>
</dbReference>
<feature type="region of interest" description="Disordered" evidence="13">
    <location>
        <begin position="550"/>
        <end position="576"/>
    </location>
</feature>
<gene>
    <name evidence="14" type="ORF">NA57DRAFT_36717</name>
</gene>
<dbReference type="OrthoDB" id="416834at2759"/>
<evidence type="ECO:0000256" key="13">
    <source>
        <dbReference type="SAM" id="MobiDB-lite"/>
    </source>
</evidence>
<feature type="transmembrane region" description="Helical" evidence="12">
    <location>
        <begin position="227"/>
        <end position="253"/>
    </location>
</feature>
<dbReference type="GO" id="GO:0000026">
    <property type="term" value="F:alpha-1,2-mannosyltransferase activity"/>
    <property type="evidence" value="ECO:0007669"/>
    <property type="project" value="TreeGrafter"/>
</dbReference>
<proteinExistence type="inferred from homology"/>
<dbReference type="Proteomes" id="UP000799772">
    <property type="component" value="Unassembled WGS sequence"/>
</dbReference>
<evidence type="ECO:0000256" key="9">
    <source>
        <dbReference type="ARBA" id="ARBA00022989"/>
    </source>
</evidence>
<feature type="transmembrane region" description="Helical" evidence="12">
    <location>
        <begin position="424"/>
        <end position="441"/>
    </location>
</feature>
<feature type="transmembrane region" description="Helical" evidence="12">
    <location>
        <begin position="325"/>
        <end position="344"/>
    </location>
</feature>
<keyword evidence="8 12" id="KW-0256">Endoplasmic reticulum</keyword>
<evidence type="ECO:0000256" key="6">
    <source>
        <dbReference type="ARBA" id="ARBA00022679"/>
    </source>
</evidence>
<evidence type="ECO:0000313" key="14">
    <source>
        <dbReference type="EMBL" id="KAF2100534.1"/>
    </source>
</evidence>
<dbReference type="GO" id="GO:0005789">
    <property type="term" value="C:endoplasmic reticulum membrane"/>
    <property type="evidence" value="ECO:0007669"/>
    <property type="project" value="UniProtKB-SubCell"/>
</dbReference>
<evidence type="ECO:0000256" key="2">
    <source>
        <dbReference type="ARBA" id="ARBA00004687"/>
    </source>
</evidence>
<feature type="transmembrane region" description="Helical" evidence="12">
    <location>
        <begin position="365"/>
        <end position="388"/>
    </location>
</feature>
<evidence type="ECO:0000256" key="3">
    <source>
        <dbReference type="ARBA" id="ARBA00006065"/>
    </source>
</evidence>
<dbReference type="GO" id="GO:0006506">
    <property type="term" value="P:GPI anchor biosynthetic process"/>
    <property type="evidence" value="ECO:0007669"/>
    <property type="project" value="UniProtKB-KW"/>
</dbReference>
<keyword evidence="4" id="KW-0337">GPI-anchor biosynthesis</keyword>
<evidence type="ECO:0000256" key="11">
    <source>
        <dbReference type="ARBA" id="ARBA00024708"/>
    </source>
</evidence>
<protein>
    <recommendedName>
        <fullName evidence="12">Mannosyltransferase</fullName>
        <ecNumber evidence="12">2.4.1.-</ecNumber>
    </recommendedName>
</protein>
<dbReference type="Pfam" id="PF03901">
    <property type="entry name" value="Glyco_transf_22"/>
    <property type="match status" value="1"/>
</dbReference>
<evidence type="ECO:0000256" key="4">
    <source>
        <dbReference type="ARBA" id="ARBA00022502"/>
    </source>
</evidence>
<name>A0A9P4IJP2_9PEZI</name>
<dbReference type="AlphaFoldDB" id="A0A9P4IJP2"/>
<comment type="subcellular location">
    <subcellularLocation>
        <location evidence="1 12">Endoplasmic reticulum membrane</location>
        <topology evidence="1 12">Multi-pass membrane protein</topology>
    </subcellularLocation>
</comment>
<keyword evidence="9 12" id="KW-1133">Transmembrane helix</keyword>
<dbReference type="PANTHER" id="PTHR22760">
    <property type="entry name" value="GLYCOSYLTRANSFERASE"/>
    <property type="match status" value="1"/>
</dbReference>
<evidence type="ECO:0000256" key="5">
    <source>
        <dbReference type="ARBA" id="ARBA00022676"/>
    </source>
</evidence>
<comment type="pathway">
    <text evidence="2">Glycolipid biosynthesis; glycosylphosphatidylinositol-anchor biosynthesis.</text>
</comment>
<dbReference type="InterPro" id="IPR005599">
    <property type="entry name" value="GPI_mannosylTrfase"/>
</dbReference>
<evidence type="ECO:0000256" key="12">
    <source>
        <dbReference type="RuleBase" id="RU363075"/>
    </source>
</evidence>
<accession>A0A9P4IJP2</accession>
<feature type="transmembrane region" description="Helical" evidence="12">
    <location>
        <begin position="394"/>
        <end position="412"/>
    </location>
</feature>
<comment type="caution">
    <text evidence="14">The sequence shown here is derived from an EMBL/GenBank/DDBJ whole genome shotgun (WGS) entry which is preliminary data.</text>
</comment>
<comment type="similarity">
    <text evidence="3">Belongs to the glycosyltransferase 22 family. PIGB subfamily.</text>
</comment>
<organism evidence="14 15">
    <name type="scientific">Rhizodiscina lignyota</name>
    <dbReference type="NCBI Taxonomy" id="1504668"/>
    <lineage>
        <taxon>Eukaryota</taxon>
        <taxon>Fungi</taxon>
        <taxon>Dikarya</taxon>
        <taxon>Ascomycota</taxon>
        <taxon>Pezizomycotina</taxon>
        <taxon>Dothideomycetes</taxon>
        <taxon>Pleosporomycetidae</taxon>
        <taxon>Aulographales</taxon>
        <taxon>Rhizodiscinaceae</taxon>
        <taxon>Rhizodiscina</taxon>
    </lineage>
</organism>
<keyword evidence="10 12" id="KW-0472">Membrane</keyword>
<comment type="function">
    <text evidence="11">Mannosyltransferase involved in glycosylphosphatidylinositol-anchor biosynthesis. Transfers the third mannose to Man2-GlcN-acyl-PI during GPI precursor assembly.</text>
</comment>
<keyword evidence="6" id="KW-0808">Transferase</keyword>
<keyword evidence="7 12" id="KW-0812">Transmembrane</keyword>
<evidence type="ECO:0000256" key="7">
    <source>
        <dbReference type="ARBA" id="ARBA00022692"/>
    </source>
</evidence>
<evidence type="ECO:0000256" key="10">
    <source>
        <dbReference type="ARBA" id="ARBA00023136"/>
    </source>
</evidence>
<dbReference type="PANTHER" id="PTHR22760:SF4">
    <property type="entry name" value="GPI MANNOSYLTRANSFERASE 3"/>
    <property type="match status" value="1"/>
</dbReference>